<proteinExistence type="predicted"/>
<protein>
    <submittedName>
        <fullName evidence="2">Uncharacterized protein</fullName>
    </submittedName>
</protein>
<organism evidence="2 3">
    <name type="scientific">Tengunoibacter tsumagoiensis</name>
    <dbReference type="NCBI Taxonomy" id="2014871"/>
    <lineage>
        <taxon>Bacteria</taxon>
        <taxon>Bacillati</taxon>
        <taxon>Chloroflexota</taxon>
        <taxon>Ktedonobacteria</taxon>
        <taxon>Ktedonobacterales</taxon>
        <taxon>Dictyobacteraceae</taxon>
        <taxon>Tengunoibacter</taxon>
    </lineage>
</organism>
<evidence type="ECO:0000313" key="2">
    <source>
        <dbReference type="EMBL" id="GCE12517.1"/>
    </source>
</evidence>
<dbReference type="OrthoDB" id="9915794at2"/>
<dbReference type="Proteomes" id="UP000287352">
    <property type="component" value="Unassembled WGS sequence"/>
</dbReference>
<dbReference type="AlphaFoldDB" id="A0A402A037"/>
<evidence type="ECO:0000313" key="3">
    <source>
        <dbReference type="Proteomes" id="UP000287352"/>
    </source>
</evidence>
<gene>
    <name evidence="2" type="ORF">KTT_23760</name>
</gene>
<keyword evidence="1" id="KW-0472">Membrane</keyword>
<accession>A0A402A037</accession>
<keyword evidence="1" id="KW-1133">Transmembrane helix</keyword>
<dbReference type="RefSeq" id="WP_126580129.1">
    <property type="nucleotide sequence ID" value="NZ_BIFR01000001.1"/>
</dbReference>
<feature type="transmembrane region" description="Helical" evidence="1">
    <location>
        <begin position="70"/>
        <end position="89"/>
    </location>
</feature>
<sequence length="151" mass="17266">MSSSRPSSPPQRYQIPTHLNVPDKIDLPLFGITISVTIRQGLIAVIGGGQALQVWNQLNFLSYYGTAGQVLHLFFPGLIVLVTLLFATLKIADRHPEIWLALLLYYIRHPRIYIWQSVRTERLLTTARTQESPIAQTPSSIWLDEQEEEYH</sequence>
<dbReference type="EMBL" id="BIFR01000001">
    <property type="protein sequence ID" value="GCE12517.1"/>
    <property type="molecule type" value="Genomic_DNA"/>
</dbReference>
<keyword evidence="1" id="KW-0812">Transmembrane</keyword>
<reference evidence="3" key="1">
    <citation type="submission" date="2018-12" db="EMBL/GenBank/DDBJ databases">
        <title>Tengunoibacter tsumagoiensis gen. nov., sp. nov., Dictyobacter kobayashii sp. nov., D. alpinus sp. nov., and D. joshuensis sp. nov. and description of Dictyobacteraceae fam. nov. within the order Ktedonobacterales isolated from Tengu-no-mugimeshi.</title>
        <authorList>
            <person name="Wang C.M."/>
            <person name="Zheng Y."/>
            <person name="Sakai Y."/>
            <person name="Toyoda A."/>
            <person name="Minakuchi Y."/>
            <person name="Abe K."/>
            <person name="Yokota A."/>
            <person name="Yabe S."/>
        </authorList>
    </citation>
    <scope>NUCLEOTIDE SEQUENCE [LARGE SCALE GENOMIC DNA]</scope>
    <source>
        <strain evidence="3">Uno3</strain>
    </source>
</reference>
<evidence type="ECO:0000256" key="1">
    <source>
        <dbReference type="SAM" id="Phobius"/>
    </source>
</evidence>
<comment type="caution">
    <text evidence="2">The sequence shown here is derived from an EMBL/GenBank/DDBJ whole genome shotgun (WGS) entry which is preliminary data.</text>
</comment>
<keyword evidence="3" id="KW-1185">Reference proteome</keyword>
<name>A0A402A037_9CHLR</name>